<dbReference type="SUPFAM" id="SSF48371">
    <property type="entry name" value="ARM repeat"/>
    <property type="match status" value="1"/>
</dbReference>
<evidence type="ECO:0000313" key="2">
    <source>
        <dbReference type="Proteomes" id="UP001301731"/>
    </source>
</evidence>
<protein>
    <submittedName>
        <fullName evidence="1">HEAT repeat domain-containing protein</fullName>
    </submittedName>
</protein>
<organism evidence="1 2">
    <name type="scientific">Streptomyces solicathayae</name>
    <dbReference type="NCBI Taxonomy" id="3081768"/>
    <lineage>
        <taxon>Bacteria</taxon>
        <taxon>Bacillati</taxon>
        <taxon>Actinomycetota</taxon>
        <taxon>Actinomycetes</taxon>
        <taxon>Kitasatosporales</taxon>
        <taxon>Streptomycetaceae</taxon>
        <taxon>Streptomyces</taxon>
    </lineage>
</organism>
<reference evidence="1 2" key="1">
    <citation type="submission" date="2023-10" db="EMBL/GenBank/DDBJ databases">
        <title>The genome sequence of Streptomyces sp. HUAS YS2.</title>
        <authorList>
            <person name="Mo P."/>
        </authorList>
    </citation>
    <scope>NUCLEOTIDE SEQUENCE [LARGE SCALE GENOMIC DNA]</scope>
    <source>
        <strain evidence="1 2">HUAS YS2</strain>
    </source>
</reference>
<accession>A0ABZ0M0V9</accession>
<keyword evidence="2" id="KW-1185">Reference proteome</keyword>
<dbReference type="Pfam" id="PF13646">
    <property type="entry name" value="HEAT_2"/>
    <property type="match status" value="1"/>
</dbReference>
<dbReference type="RefSeq" id="WP_318107765.1">
    <property type="nucleotide sequence ID" value="NZ_CP137573.1"/>
</dbReference>
<dbReference type="Pfam" id="PF12796">
    <property type="entry name" value="Ank_2"/>
    <property type="match status" value="1"/>
</dbReference>
<proteinExistence type="predicted"/>
<dbReference type="EMBL" id="CP137573">
    <property type="protein sequence ID" value="WOX25293.1"/>
    <property type="molecule type" value="Genomic_DNA"/>
</dbReference>
<sequence length="438" mass="47999">MDGAELIAAVRDGDTEAIRRLTDAGTDPDTATEDGLPVLCTAIASYSVEVAEALTEGGADPDRPLPDGTTPLLRAIEAGSPAVFEAVQGDDLGLRLRGPAGERALATARSWYERSRTAAGERTRVPDDEYHHVDELVLDGRRVRAGHGAILTDLEWALRLLTPVDELVDRAVRCPEPDHVDWSAVAWVLSQRRSPQTRSAVVAYRRHPDPAHRRFVLDVLRFGALSGRSARNSYERENAELLADWSAEETDAGVLAAVLSVFTDHEHPAMEAVGLRHAGHPDPRVRAEVPFALCTWGSPLTPVARETLLALVRDPDARVRACACHVLGDWYDHTAEVREALLSLLRDPEVRGRAATGLAACGDGTPAVADALYALLDEEDLLLRLEVAYGLAKRNDPRTEEAYRRVGPTGPGFEDDHRLGEHFWYRERQRNASADAER</sequence>
<gene>
    <name evidence="1" type="ORF">R2D22_29530</name>
</gene>
<dbReference type="InterPro" id="IPR011989">
    <property type="entry name" value="ARM-like"/>
</dbReference>
<dbReference type="SUPFAM" id="SSF48403">
    <property type="entry name" value="Ankyrin repeat"/>
    <property type="match status" value="1"/>
</dbReference>
<evidence type="ECO:0000313" key="1">
    <source>
        <dbReference type="EMBL" id="WOX25293.1"/>
    </source>
</evidence>
<dbReference type="Gene3D" id="1.25.10.10">
    <property type="entry name" value="Leucine-rich Repeat Variant"/>
    <property type="match status" value="1"/>
</dbReference>
<name>A0ABZ0M0V9_9ACTN</name>
<dbReference type="Gene3D" id="1.25.40.20">
    <property type="entry name" value="Ankyrin repeat-containing domain"/>
    <property type="match status" value="1"/>
</dbReference>
<dbReference type="InterPro" id="IPR016024">
    <property type="entry name" value="ARM-type_fold"/>
</dbReference>
<dbReference type="Proteomes" id="UP001301731">
    <property type="component" value="Chromosome"/>
</dbReference>
<dbReference type="InterPro" id="IPR036770">
    <property type="entry name" value="Ankyrin_rpt-contain_sf"/>
</dbReference>
<dbReference type="InterPro" id="IPR002110">
    <property type="entry name" value="Ankyrin_rpt"/>
</dbReference>